<feature type="compositionally biased region" description="Polar residues" evidence="2">
    <location>
        <begin position="160"/>
        <end position="181"/>
    </location>
</feature>
<feature type="region of interest" description="Disordered" evidence="2">
    <location>
        <begin position="159"/>
        <end position="182"/>
    </location>
</feature>
<feature type="region of interest" description="Disordered" evidence="2">
    <location>
        <begin position="39"/>
        <end position="66"/>
    </location>
</feature>
<proteinExistence type="predicted"/>
<feature type="region of interest" description="Disordered" evidence="2">
    <location>
        <begin position="370"/>
        <end position="405"/>
    </location>
</feature>
<sequence length="539" mass="58766">MAARKFPPESTEDHRCPKSGDCSVETGLDLKPIEDAKASHMTEGDDWFPASQWPSSGSNSGNSTVRCGSYMQPQTHVPPVNLVTPATSSANTRELFRGSLRQGDYLSAQEQVGCDVALESVLGIPEDGGGTSAALSLEGTGSPKTSTIASSLGVDGVTVGRSQLPQHSSGSPTNRNGTKTSLVCGPLSVQQTLTERQLDIDKRMQEVRQQNRRRLHRRQQEAKEQQLQRIKEQREALLARRERIKLASLWKERGMAAAARPSTVSKGQKKIERLPSDASHPTEDDSRSADDLLAALVISESISLQTELGSTGEAASAELAKIESRSPSHIHCRLRLPNERNVSKGPPTAQPTVSVSSSYQQYKTLPLDIGRNRARQPTDEPKTSSVGMSVSEVGSSKSTEQTNGTLPNTLLSCQFQNSLNSSQRVGYLGRQLQGMPAVPYSSGGSLHPHERAFPLALRRLAKPQMKEAAAEKAKRTFFQRGGHQTCTLLSYEEGEHKKHMQFKSRSAVVVADQQLKKQVDVQLQQHQHHSVSISCICTK</sequence>
<evidence type="ECO:0000256" key="2">
    <source>
        <dbReference type="SAM" id="MobiDB-lite"/>
    </source>
</evidence>
<feature type="region of interest" description="Disordered" evidence="2">
    <location>
        <begin position="1"/>
        <end position="27"/>
    </location>
</feature>
<dbReference type="Proteomes" id="UP000030744">
    <property type="component" value="Unassembled WGS sequence"/>
</dbReference>
<evidence type="ECO:0000313" key="3">
    <source>
        <dbReference type="EMBL" id="CDJ35624.1"/>
    </source>
</evidence>
<gene>
    <name evidence="3" type="ORF">EMH_0027730</name>
</gene>
<dbReference type="GeneID" id="60403897"/>
<feature type="compositionally biased region" description="Basic and acidic residues" evidence="2">
    <location>
        <begin position="269"/>
        <end position="288"/>
    </location>
</feature>
<feature type="region of interest" description="Disordered" evidence="2">
    <location>
        <begin position="258"/>
        <end position="288"/>
    </location>
</feature>
<accession>U6KCE1</accession>
<reference evidence="3" key="2">
    <citation type="submission" date="2013-10" db="EMBL/GenBank/DDBJ databases">
        <authorList>
            <person name="Aslett M."/>
        </authorList>
    </citation>
    <scope>NUCLEOTIDE SEQUENCE [LARGE SCALE GENOMIC DNA]</scope>
    <source>
        <strain evidence="3">Houghton</strain>
    </source>
</reference>
<feature type="region of interest" description="Disordered" evidence="2">
    <location>
        <begin position="338"/>
        <end position="358"/>
    </location>
</feature>
<keyword evidence="4" id="KW-1185">Reference proteome</keyword>
<dbReference type="OrthoDB" id="10568314at2759"/>
<dbReference type="EMBL" id="HG731794">
    <property type="protein sequence ID" value="CDJ35624.1"/>
    <property type="molecule type" value="Genomic_DNA"/>
</dbReference>
<dbReference type="AlphaFoldDB" id="U6KCE1"/>
<evidence type="ECO:0000256" key="1">
    <source>
        <dbReference type="SAM" id="Coils"/>
    </source>
</evidence>
<evidence type="ECO:0000313" key="4">
    <source>
        <dbReference type="Proteomes" id="UP000030744"/>
    </source>
</evidence>
<protein>
    <submittedName>
        <fullName evidence="3">Uncharacterized protein</fullName>
    </submittedName>
</protein>
<feature type="compositionally biased region" description="Low complexity" evidence="2">
    <location>
        <begin position="384"/>
        <end position="398"/>
    </location>
</feature>
<keyword evidence="1" id="KW-0175">Coiled coil</keyword>
<dbReference type="VEuPathDB" id="ToxoDB:EMH_0027730"/>
<dbReference type="RefSeq" id="XP_037877913.1">
    <property type="nucleotide sequence ID" value="XM_038022059.1"/>
</dbReference>
<feature type="coiled-coil region" evidence="1">
    <location>
        <begin position="213"/>
        <end position="247"/>
    </location>
</feature>
<name>U6KCE1_9EIME</name>
<organism evidence="3 4">
    <name type="scientific">Eimeria mitis</name>
    <dbReference type="NCBI Taxonomy" id="44415"/>
    <lineage>
        <taxon>Eukaryota</taxon>
        <taxon>Sar</taxon>
        <taxon>Alveolata</taxon>
        <taxon>Apicomplexa</taxon>
        <taxon>Conoidasida</taxon>
        <taxon>Coccidia</taxon>
        <taxon>Eucoccidiorida</taxon>
        <taxon>Eimeriorina</taxon>
        <taxon>Eimeriidae</taxon>
        <taxon>Eimeria</taxon>
    </lineage>
</organism>
<reference evidence="3" key="1">
    <citation type="submission" date="2013-10" db="EMBL/GenBank/DDBJ databases">
        <title>Genomic analysis of the causative agents of coccidiosis in chickens.</title>
        <authorList>
            <person name="Reid A.J."/>
            <person name="Blake D."/>
            <person name="Billington K."/>
            <person name="Browne H."/>
            <person name="Dunn M."/>
            <person name="Hung S."/>
            <person name="Kawahara F."/>
            <person name="Miranda-Saavedra D."/>
            <person name="Mourier T."/>
            <person name="Nagra H."/>
            <person name="Otto T.D."/>
            <person name="Rawlings N."/>
            <person name="Sanchez A."/>
            <person name="Sanders M."/>
            <person name="Subramaniam C."/>
            <person name="Tay Y."/>
            <person name="Dear P."/>
            <person name="Doerig C."/>
            <person name="Gruber A."/>
            <person name="Parkinson J."/>
            <person name="Shirley M."/>
            <person name="Wan K.L."/>
            <person name="Berriman M."/>
            <person name="Tomley F."/>
            <person name="Pain A."/>
        </authorList>
    </citation>
    <scope>NUCLEOTIDE SEQUENCE [LARGE SCALE GENOMIC DNA]</scope>
    <source>
        <strain evidence="3">Houghton</strain>
    </source>
</reference>
<feature type="compositionally biased region" description="Polar residues" evidence="2">
    <location>
        <begin position="52"/>
        <end position="66"/>
    </location>
</feature>